<evidence type="ECO:0000313" key="3">
    <source>
        <dbReference type="Proteomes" id="UP000298663"/>
    </source>
</evidence>
<dbReference type="Proteomes" id="UP000298663">
    <property type="component" value="Unassembled WGS sequence"/>
</dbReference>
<organism evidence="2 3">
    <name type="scientific">Steinernema carpocapsae</name>
    <name type="common">Entomopathogenic nematode</name>
    <dbReference type="NCBI Taxonomy" id="34508"/>
    <lineage>
        <taxon>Eukaryota</taxon>
        <taxon>Metazoa</taxon>
        <taxon>Ecdysozoa</taxon>
        <taxon>Nematoda</taxon>
        <taxon>Chromadorea</taxon>
        <taxon>Rhabditida</taxon>
        <taxon>Tylenchina</taxon>
        <taxon>Panagrolaimomorpha</taxon>
        <taxon>Strongyloidoidea</taxon>
        <taxon>Steinernematidae</taxon>
        <taxon>Steinernema</taxon>
    </lineage>
</organism>
<dbReference type="EMBL" id="AZBU02000001">
    <property type="protein sequence ID" value="TMS34666.1"/>
    <property type="molecule type" value="Genomic_DNA"/>
</dbReference>
<accession>A0A4U8UNX3</accession>
<gene>
    <name evidence="2" type="ORF">L596_002207</name>
</gene>
<comment type="caution">
    <text evidence="2">The sequence shown here is derived from an EMBL/GenBank/DDBJ whole genome shotgun (WGS) entry which is preliminary data.</text>
</comment>
<feature type="region of interest" description="Disordered" evidence="1">
    <location>
        <begin position="24"/>
        <end position="54"/>
    </location>
</feature>
<evidence type="ECO:0000256" key="1">
    <source>
        <dbReference type="SAM" id="MobiDB-lite"/>
    </source>
</evidence>
<proteinExistence type="predicted"/>
<evidence type="ECO:0000313" key="2">
    <source>
        <dbReference type="EMBL" id="TMS34666.1"/>
    </source>
</evidence>
<protein>
    <submittedName>
        <fullName evidence="2">Uncharacterized protein</fullName>
    </submittedName>
</protein>
<dbReference type="AlphaFoldDB" id="A0A4U8UNX3"/>
<feature type="compositionally biased region" description="Basic residues" evidence="1">
    <location>
        <begin position="32"/>
        <end position="47"/>
    </location>
</feature>
<keyword evidence="3" id="KW-1185">Reference proteome</keyword>
<reference evidence="2 3" key="1">
    <citation type="journal article" date="2015" name="Genome Biol.">
        <title>Comparative genomics of Steinernema reveals deeply conserved gene regulatory networks.</title>
        <authorList>
            <person name="Dillman A.R."/>
            <person name="Macchietto M."/>
            <person name="Porter C.F."/>
            <person name="Rogers A."/>
            <person name="Williams B."/>
            <person name="Antoshechkin I."/>
            <person name="Lee M.M."/>
            <person name="Goodwin Z."/>
            <person name="Lu X."/>
            <person name="Lewis E.E."/>
            <person name="Goodrich-Blair H."/>
            <person name="Stock S.P."/>
            <person name="Adams B.J."/>
            <person name="Sternberg P.W."/>
            <person name="Mortazavi A."/>
        </authorList>
    </citation>
    <scope>NUCLEOTIDE SEQUENCE [LARGE SCALE GENOMIC DNA]</scope>
    <source>
        <strain evidence="2 3">ALL</strain>
    </source>
</reference>
<sequence length="113" mass="12942">MAIIHAEGIVVTFASSRSISTSYRSREVGNQLRRRCRPPRKERRKTKRNEAESPTIEFSSSFFNNSLRLVTILPPRSAYYPSDSVLPLIVAEKRSRPATASIYNTIICVRRRT</sequence>
<reference evidence="2 3" key="2">
    <citation type="journal article" date="2019" name="G3 (Bethesda)">
        <title>Hybrid Assembly of the Genome of the Entomopathogenic Nematode Steinernema carpocapsae Identifies the X-Chromosome.</title>
        <authorList>
            <person name="Serra L."/>
            <person name="Macchietto M."/>
            <person name="Macias-Munoz A."/>
            <person name="McGill C.J."/>
            <person name="Rodriguez I.M."/>
            <person name="Rodriguez B."/>
            <person name="Murad R."/>
            <person name="Mortazavi A."/>
        </authorList>
    </citation>
    <scope>NUCLEOTIDE SEQUENCE [LARGE SCALE GENOMIC DNA]</scope>
    <source>
        <strain evidence="2 3">ALL</strain>
    </source>
</reference>
<name>A0A4U8UNX3_STECR</name>